<dbReference type="SMART" id="SM00448">
    <property type="entry name" value="REC"/>
    <property type="match status" value="1"/>
</dbReference>
<dbReference type="Proteomes" id="UP000616499">
    <property type="component" value="Unassembled WGS sequence"/>
</dbReference>
<dbReference type="Pfam" id="PF00072">
    <property type="entry name" value="Response_reg"/>
    <property type="match status" value="1"/>
</dbReference>
<dbReference type="RefSeq" id="WP_188868487.1">
    <property type="nucleotide sequence ID" value="NZ_BMNW01000018.1"/>
</dbReference>
<feature type="domain" description="Response regulatory" evidence="3">
    <location>
        <begin position="11"/>
        <end position="125"/>
    </location>
</feature>
<accession>A0ABQ2H2U2</accession>
<dbReference type="SUPFAM" id="SSF52172">
    <property type="entry name" value="CheY-like"/>
    <property type="match status" value="1"/>
</dbReference>
<feature type="modified residue" description="4-aspartylphosphate" evidence="2">
    <location>
        <position position="62"/>
    </location>
</feature>
<proteinExistence type="predicted"/>
<dbReference type="InterPro" id="IPR001789">
    <property type="entry name" value="Sig_transdc_resp-reg_receiver"/>
</dbReference>
<evidence type="ECO:0000256" key="1">
    <source>
        <dbReference type="ARBA" id="ARBA00022553"/>
    </source>
</evidence>
<evidence type="ECO:0000313" key="5">
    <source>
        <dbReference type="Proteomes" id="UP000616499"/>
    </source>
</evidence>
<dbReference type="EMBL" id="BMNW01000018">
    <property type="protein sequence ID" value="GGM30238.1"/>
    <property type="molecule type" value="Genomic_DNA"/>
</dbReference>
<gene>
    <name evidence="4" type="ORF">GCM10009425_46030</name>
</gene>
<keyword evidence="1 2" id="KW-0597">Phosphoprotein</keyword>
<dbReference type="Gene3D" id="3.40.50.2300">
    <property type="match status" value="1"/>
</dbReference>
<sequence>MNADKALSNKTILVVEDEVFLRRLIIEVLKELDVQIVALPSADAGYDLLEKKAGEIALLVTDIRMPGHLDGVDLANIVCKKWPHINVVLTSGYDAERLVKLEQPAPFLHKPWTVDALQDAVIKALIKSQGNASDDQP</sequence>
<organism evidence="4 5">
    <name type="scientific">Pseudomonas asuensis</name>
    <dbReference type="NCBI Taxonomy" id="1825787"/>
    <lineage>
        <taxon>Bacteria</taxon>
        <taxon>Pseudomonadati</taxon>
        <taxon>Pseudomonadota</taxon>
        <taxon>Gammaproteobacteria</taxon>
        <taxon>Pseudomonadales</taxon>
        <taxon>Pseudomonadaceae</taxon>
        <taxon>Pseudomonas</taxon>
    </lineage>
</organism>
<dbReference type="InterPro" id="IPR011006">
    <property type="entry name" value="CheY-like_superfamily"/>
</dbReference>
<evidence type="ECO:0000256" key="2">
    <source>
        <dbReference type="PROSITE-ProRule" id="PRU00169"/>
    </source>
</evidence>
<reference evidence="5" key="1">
    <citation type="journal article" date="2019" name="Int. J. Syst. Evol. Microbiol.">
        <title>The Global Catalogue of Microorganisms (GCM) 10K type strain sequencing project: providing services to taxonomists for standard genome sequencing and annotation.</title>
        <authorList>
            <consortium name="The Broad Institute Genomics Platform"/>
            <consortium name="The Broad Institute Genome Sequencing Center for Infectious Disease"/>
            <person name="Wu L."/>
            <person name="Ma J."/>
        </authorList>
    </citation>
    <scope>NUCLEOTIDE SEQUENCE [LARGE SCALE GENOMIC DNA]</scope>
    <source>
        <strain evidence="5">JCM 13501</strain>
    </source>
</reference>
<dbReference type="PANTHER" id="PTHR44591">
    <property type="entry name" value="STRESS RESPONSE REGULATOR PROTEIN 1"/>
    <property type="match status" value="1"/>
</dbReference>
<evidence type="ECO:0000313" key="4">
    <source>
        <dbReference type="EMBL" id="GGM30238.1"/>
    </source>
</evidence>
<keyword evidence="5" id="KW-1185">Reference proteome</keyword>
<dbReference type="PROSITE" id="PS50110">
    <property type="entry name" value="RESPONSE_REGULATORY"/>
    <property type="match status" value="1"/>
</dbReference>
<name>A0ABQ2H2U2_9PSED</name>
<protein>
    <recommendedName>
        <fullName evidence="3">Response regulatory domain-containing protein</fullName>
    </recommendedName>
</protein>
<comment type="caution">
    <text evidence="4">The sequence shown here is derived from an EMBL/GenBank/DDBJ whole genome shotgun (WGS) entry which is preliminary data.</text>
</comment>
<evidence type="ECO:0000259" key="3">
    <source>
        <dbReference type="PROSITE" id="PS50110"/>
    </source>
</evidence>
<dbReference type="InterPro" id="IPR050595">
    <property type="entry name" value="Bact_response_regulator"/>
</dbReference>
<dbReference type="PANTHER" id="PTHR44591:SF3">
    <property type="entry name" value="RESPONSE REGULATORY DOMAIN-CONTAINING PROTEIN"/>
    <property type="match status" value="1"/>
</dbReference>